<evidence type="ECO:0000313" key="2">
    <source>
        <dbReference type="EMBL" id="TQD39477.1"/>
    </source>
</evidence>
<dbReference type="SUPFAM" id="SSF51735">
    <property type="entry name" value="NAD(P)-binding Rossmann-fold domains"/>
    <property type="match status" value="1"/>
</dbReference>
<keyword evidence="3" id="KW-1185">Reference proteome</keyword>
<dbReference type="Proteomes" id="UP000317169">
    <property type="component" value="Unassembled WGS sequence"/>
</dbReference>
<proteinExistence type="predicted"/>
<dbReference type="EMBL" id="VIAR01000004">
    <property type="protein sequence ID" value="TQD39477.1"/>
    <property type="molecule type" value="Genomic_DNA"/>
</dbReference>
<sequence length="211" mass="22431">MNTKENILVAGANGTTGKLIIDILKKSETYNPIAMVRKQEQKDNFDKQQVQTVMADLEGDVSQTVQGADKVIFAAGSGGENVYGVDQEGAKKMVDAAKEAGLKKFVMLGSIGTDDPSQGGDLTDYLKAKQNADTYLQSSGLDYSIVRPGALTNADATGKIQTGGIGELDKSGYISRADVAHTLVEVLPDAIKLQETFEIMSGDTPIKQAIQ</sequence>
<feature type="domain" description="NAD(P)-binding" evidence="1">
    <location>
        <begin position="11"/>
        <end position="189"/>
    </location>
</feature>
<protein>
    <submittedName>
        <fullName evidence="2">SDR family oxidoreductase</fullName>
    </submittedName>
</protein>
<dbReference type="CDD" id="cd05243">
    <property type="entry name" value="SDR_a5"/>
    <property type="match status" value="1"/>
</dbReference>
<comment type="caution">
    <text evidence="2">The sequence shown here is derived from an EMBL/GenBank/DDBJ whole genome shotgun (WGS) entry which is preliminary data.</text>
</comment>
<gene>
    <name evidence="2" type="ORF">FKR84_06170</name>
</gene>
<dbReference type="PANTHER" id="PTHR15020:SF50">
    <property type="entry name" value="UPF0659 PROTEIN YMR090W"/>
    <property type="match status" value="1"/>
</dbReference>
<dbReference type="Pfam" id="PF13460">
    <property type="entry name" value="NAD_binding_10"/>
    <property type="match status" value="1"/>
</dbReference>
<organism evidence="2 3">
    <name type="scientific">Haloflavibacter putidus</name>
    <dbReference type="NCBI Taxonomy" id="2576776"/>
    <lineage>
        <taxon>Bacteria</taxon>
        <taxon>Pseudomonadati</taxon>
        <taxon>Bacteroidota</taxon>
        <taxon>Flavobacteriia</taxon>
        <taxon>Flavobacteriales</taxon>
        <taxon>Flavobacteriaceae</taxon>
        <taxon>Haloflavibacter</taxon>
    </lineage>
</organism>
<reference evidence="2 3" key="1">
    <citation type="submission" date="2019-06" db="EMBL/GenBank/DDBJ databases">
        <title>Flavibacter putida gen. nov., sp. nov., a novel marine bacterium of the family Flavobacteriaceae isolated from coastal seawater.</title>
        <authorList>
            <person name="Feng X."/>
        </authorList>
    </citation>
    <scope>NUCLEOTIDE SEQUENCE [LARGE SCALE GENOMIC DNA]</scope>
    <source>
        <strain evidence="2 3">PLHSN227</strain>
    </source>
</reference>
<dbReference type="OrthoDB" id="9803892at2"/>
<dbReference type="PANTHER" id="PTHR15020">
    <property type="entry name" value="FLAVIN REDUCTASE-RELATED"/>
    <property type="match status" value="1"/>
</dbReference>
<dbReference type="AlphaFoldDB" id="A0A507ZR73"/>
<dbReference type="RefSeq" id="WP_141421424.1">
    <property type="nucleotide sequence ID" value="NZ_VIAR01000004.1"/>
</dbReference>
<dbReference type="Gene3D" id="3.40.50.720">
    <property type="entry name" value="NAD(P)-binding Rossmann-like Domain"/>
    <property type="match status" value="1"/>
</dbReference>
<name>A0A507ZR73_9FLAO</name>
<accession>A0A507ZR73</accession>
<evidence type="ECO:0000313" key="3">
    <source>
        <dbReference type="Proteomes" id="UP000317169"/>
    </source>
</evidence>
<dbReference type="InterPro" id="IPR016040">
    <property type="entry name" value="NAD(P)-bd_dom"/>
</dbReference>
<dbReference type="InterPro" id="IPR036291">
    <property type="entry name" value="NAD(P)-bd_dom_sf"/>
</dbReference>
<evidence type="ECO:0000259" key="1">
    <source>
        <dbReference type="Pfam" id="PF13460"/>
    </source>
</evidence>